<evidence type="ECO:0000256" key="2">
    <source>
        <dbReference type="ARBA" id="ARBA00022679"/>
    </source>
</evidence>
<dbReference type="InterPro" id="IPR007734">
    <property type="entry name" value="Heparan_SO4_2-O-STrfase"/>
</dbReference>
<dbReference type="Proteomes" id="UP000281406">
    <property type="component" value="Unassembled WGS sequence"/>
</dbReference>
<reference evidence="10 11" key="1">
    <citation type="submission" date="2018-10" db="EMBL/GenBank/DDBJ databases">
        <title>Genome assembly for a Yunnan-Guizhou Plateau 3E fish, Anabarilius grahami (Regan), and its evolutionary and genetic applications.</title>
        <authorList>
            <person name="Jiang W."/>
        </authorList>
    </citation>
    <scope>NUCLEOTIDE SEQUENCE [LARGE SCALE GENOMIC DNA]</scope>
    <source>
        <strain evidence="10">AG-KIZ</strain>
        <tissue evidence="10">Muscle</tissue>
    </source>
</reference>
<keyword evidence="7" id="KW-0472">Membrane</keyword>
<dbReference type="GO" id="GO:0000139">
    <property type="term" value="C:Golgi membrane"/>
    <property type="evidence" value="ECO:0007669"/>
    <property type="project" value="UniProtKB-SubCell"/>
</dbReference>
<evidence type="ECO:0000313" key="10">
    <source>
        <dbReference type="EMBL" id="ROL42811.1"/>
    </source>
</evidence>
<keyword evidence="4" id="KW-0735">Signal-anchor</keyword>
<dbReference type="PANTHER" id="PTHR12129:SF15">
    <property type="entry name" value="URONYL 2-SULFOTRANSFERASE"/>
    <property type="match status" value="1"/>
</dbReference>
<dbReference type="GO" id="GO:0008146">
    <property type="term" value="F:sulfotransferase activity"/>
    <property type="evidence" value="ECO:0007669"/>
    <property type="project" value="InterPro"/>
</dbReference>
<organism evidence="10 11">
    <name type="scientific">Anabarilius grahami</name>
    <name type="common">Kanglang fish</name>
    <name type="synonym">Barilius grahami</name>
    <dbReference type="NCBI Taxonomy" id="495550"/>
    <lineage>
        <taxon>Eukaryota</taxon>
        <taxon>Metazoa</taxon>
        <taxon>Chordata</taxon>
        <taxon>Craniata</taxon>
        <taxon>Vertebrata</taxon>
        <taxon>Euteleostomi</taxon>
        <taxon>Actinopterygii</taxon>
        <taxon>Neopterygii</taxon>
        <taxon>Teleostei</taxon>
        <taxon>Ostariophysi</taxon>
        <taxon>Cypriniformes</taxon>
        <taxon>Xenocyprididae</taxon>
        <taxon>Xenocypridinae</taxon>
        <taxon>Xenocypridinae incertae sedis</taxon>
        <taxon>Anabarilius</taxon>
    </lineage>
</organism>
<keyword evidence="2 10" id="KW-0808">Transferase</keyword>
<dbReference type="AlphaFoldDB" id="A0A3N0YA44"/>
<evidence type="ECO:0000256" key="9">
    <source>
        <dbReference type="SAM" id="MobiDB-lite"/>
    </source>
</evidence>
<feature type="compositionally biased region" description="Acidic residues" evidence="9">
    <location>
        <begin position="76"/>
        <end position="93"/>
    </location>
</feature>
<evidence type="ECO:0000256" key="7">
    <source>
        <dbReference type="ARBA" id="ARBA00023136"/>
    </source>
</evidence>
<dbReference type="OrthoDB" id="10019582at2759"/>
<comment type="subcellular location">
    <subcellularLocation>
        <location evidence="1">Golgi apparatus membrane</location>
        <topology evidence="1">Single-pass type II membrane protein</topology>
    </subcellularLocation>
</comment>
<proteinExistence type="predicted"/>
<evidence type="ECO:0000313" key="11">
    <source>
        <dbReference type="Proteomes" id="UP000281406"/>
    </source>
</evidence>
<evidence type="ECO:0000256" key="4">
    <source>
        <dbReference type="ARBA" id="ARBA00022968"/>
    </source>
</evidence>
<keyword evidence="11" id="KW-1185">Reference proteome</keyword>
<comment type="caution">
    <text evidence="10">The sequence shown here is derived from an EMBL/GenBank/DDBJ whole genome shotgun (WGS) entry which is preliminary data.</text>
</comment>
<dbReference type="PANTHER" id="PTHR12129">
    <property type="entry name" value="HEPARAN SULFATE 2-O-SULFOTRANSFERASE"/>
    <property type="match status" value="1"/>
</dbReference>
<feature type="non-terminal residue" evidence="10">
    <location>
        <position position="1"/>
    </location>
</feature>
<evidence type="ECO:0000256" key="6">
    <source>
        <dbReference type="ARBA" id="ARBA00023034"/>
    </source>
</evidence>
<name>A0A3N0YA44_ANAGA</name>
<accession>A0A3N0YA44</accession>
<dbReference type="EMBL" id="RJVU01049301">
    <property type="protein sequence ID" value="ROL42811.1"/>
    <property type="molecule type" value="Genomic_DNA"/>
</dbReference>
<protein>
    <submittedName>
        <fullName evidence="10">Uronyl 2-sulfotransferase</fullName>
    </submittedName>
</protein>
<keyword evidence="3" id="KW-0812">Transmembrane</keyword>
<evidence type="ECO:0000256" key="8">
    <source>
        <dbReference type="ARBA" id="ARBA00023180"/>
    </source>
</evidence>
<evidence type="ECO:0000256" key="5">
    <source>
        <dbReference type="ARBA" id="ARBA00022989"/>
    </source>
</evidence>
<keyword evidence="6" id="KW-0333">Golgi apparatus</keyword>
<keyword evidence="8" id="KW-0325">Glycoprotein</keyword>
<feature type="region of interest" description="Disordered" evidence="9">
    <location>
        <begin position="57"/>
        <end position="93"/>
    </location>
</feature>
<evidence type="ECO:0000256" key="1">
    <source>
        <dbReference type="ARBA" id="ARBA00004323"/>
    </source>
</evidence>
<evidence type="ECO:0000256" key="3">
    <source>
        <dbReference type="ARBA" id="ARBA00022692"/>
    </source>
</evidence>
<sequence>LGLDYRKSGNMTGTVHKQTPNLEALQVLYQRMEYEYKFYNFVKAQFHLTKRKIGLRTGPQPSRYYSSELQRKDLQEELEEEETEESLDWTEQT</sequence>
<keyword evidence="5" id="KW-1133">Transmembrane helix</keyword>
<gene>
    <name evidence="10" type="ORF">DPX16_8557</name>
</gene>